<reference evidence="2" key="3">
    <citation type="submission" date="2025-09" db="UniProtKB">
        <authorList>
            <consortium name="Ensembl"/>
        </authorList>
    </citation>
    <scope>IDENTIFICATION</scope>
    <source>
        <strain evidence="2">Guanapo</strain>
    </source>
</reference>
<feature type="compositionally biased region" description="Basic and acidic residues" evidence="1">
    <location>
        <begin position="299"/>
        <end position="311"/>
    </location>
</feature>
<feature type="region of interest" description="Disordered" evidence="1">
    <location>
        <begin position="297"/>
        <end position="316"/>
    </location>
</feature>
<feature type="region of interest" description="Disordered" evidence="1">
    <location>
        <begin position="85"/>
        <end position="108"/>
    </location>
</feature>
<feature type="compositionally biased region" description="Basic and acidic residues" evidence="1">
    <location>
        <begin position="263"/>
        <end position="285"/>
    </location>
</feature>
<dbReference type="STRING" id="8081.ENSPREP00000011233"/>
<evidence type="ECO:0000313" key="2">
    <source>
        <dbReference type="Ensembl" id="ENSPREP00000011233.1"/>
    </source>
</evidence>
<dbReference type="GO" id="GO:0120200">
    <property type="term" value="C:rod photoreceptor outer segment"/>
    <property type="evidence" value="ECO:0007669"/>
    <property type="project" value="TreeGrafter"/>
</dbReference>
<feature type="compositionally biased region" description="Polar residues" evidence="1">
    <location>
        <begin position="549"/>
        <end position="573"/>
    </location>
</feature>
<organism evidence="2 3">
    <name type="scientific">Poecilia reticulata</name>
    <name type="common">Guppy</name>
    <name type="synonym">Acanthophacelus reticulatus</name>
    <dbReference type="NCBI Taxonomy" id="8081"/>
    <lineage>
        <taxon>Eukaryota</taxon>
        <taxon>Metazoa</taxon>
        <taxon>Chordata</taxon>
        <taxon>Craniata</taxon>
        <taxon>Vertebrata</taxon>
        <taxon>Euteleostomi</taxon>
        <taxon>Actinopterygii</taxon>
        <taxon>Neopterygii</taxon>
        <taxon>Teleostei</taxon>
        <taxon>Neoteleostei</taxon>
        <taxon>Acanthomorphata</taxon>
        <taxon>Ovalentaria</taxon>
        <taxon>Atherinomorphae</taxon>
        <taxon>Cyprinodontiformes</taxon>
        <taxon>Poeciliidae</taxon>
        <taxon>Poeciliinae</taxon>
        <taxon>Poecilia</taxon>
    </lineage>
</organism>
<dbReference type="KEGG" id="pret:103458770"/>
<reference evidence="3" key="1">
    <citation type="submission" date="2013-11" db="EMBL/GenBank/DDBJ databases">
        <title>The genomic landscape of the Guanapo guppy.</title>
        <authorList>
            <person name="Kuenstner A."/>
            <person name="Dreyer C."/>
        </authorList>
    </citation>
    <scope>NUCLEOTIDE SEQUENCE</scope>
    <source>
        <strain evidence="3">Guanapo</strain>
    </source>
</reference>
<dbReference type="AlphaFoldDB" id="A0A3P9NP06"/>
<dbReference type="GeneTree" id="ENSGT00390000014113"/>
<dbReference type="GO" id="GO:0045494">
    <property type="term" value="P:photoreceptor cell maintenance"/>
    <property type="evidence" value="ECO:0007669"/>
    <property type="project" value="TreeGrafter"/>
</dbReference>
<name>A0A3P9NP06_POERE</name>
<dbReference type="GO" id="GO:0005930">
    <property type="term" value="C:axoneme"/>
    <property type="evidence" value="ECO:0007669"/>
    <property type="project" value="TreeGrafter"/>
</dbReference>
<dbReference type="GeneID" id="103458770"/>
<dbReference type="Proteomes" id="UP000242638">
    <property type="component" value="Unassembled WGS sequence"/>
</dbReference>
<evidence type="ECO:0000313" key="3">
    <source>
        <dbReference type="Proteomes" id="UP000242638"/>
    </source>
</evidence>
<feature type="compositionally biased region" description="Polar residues" evidence="1">
    <location>
        <begin position="243"/>
        <end position="253"/>
    </location>
</feature>
<feature type="compositionally biased region" description="Basic and acidic residues" evidence="1">
    <location>
        <begin position="85"/>
        <end position="97"/>
    </location>
</feature>
<feature type="region of interest" description="Disordered" evidence="1">
    <location>
        <begin position="529"/>
        <end position="583"/>
    </location>
</feature>
<dbReference type="PANTHER" id="PTHR14917:SF4">
    <property type="entry name" value="SPERMATOGENESIS-ASSOCIATED 7"/>
    <property type="match status" value="1"/>
</dbReference>
<feature type="region of interest" description="Disordered" evidence="1">
    <location>
        <begin position="468"/>
        <end position="488"/>
    </location>
</feature>
<dbReference type="Bgee" id="ENSPREG00000007665">
    <property type="expression patterns" value="Expressed in head and 1 other cell type or tissue"/>
</dbReference>
<dbReference type="InterPro" id="IPR029357">
    <property type="entry name" value="SPATA7"/>
</dbReference>
<dbReference type="OMA" id="RYYRGPQ"/>
<protein>
    <submittedName>
        <fullName evidence="2">Spermatogenesis associated 7</fullName>
    </submittedName>
</protein>
<dbReference type="GO" id="GO:0120206">
    <property type="term" value="C:photoreceptor distal connecting cilium"/>
    <property type="evidence" value="ECO:0007669"/>
    <property type="project" value="TreeGrafter"/>
</dbReference>
<reference evidence="2" key="2">
    <citation type="submission" date="2025-08" db="UniProtKB">
        <authorList>
            <consortium name="Ensembl"/>
        </authorList>
    </citation>
    <scope>IDENTIFICATION</scope>
    <source>
        <strain evidence="2">Guanapo</strain>
    </source>
</reference>
<evidence type="ECO:0000256" key="1">
    <source>
        <dbReference type="SAM" id="MobiDB-lite"/>
    </source>
</evidence>
<feature type="compositionally biased region" description="Basic and acidic residues" evidence="1">
    <location>
        <begin position="474"/>
        <end position="483"/>
    </location>
</feature>
<dbReference type="RefSeq" id="XP_008398033.1">
    <property type="nucleotide sequence ID" value="XM_008399811.2"/>
</dbReference>
<dbReference type="Pfam" id="PF15244">
    <property type="entry name" value="HSD3"/>
    <property type="match status" value="1"/>
</dbReference>
<dbReference type="Ensembl" id="ENSPRET00000011360.1">
    <property type="protein sequence ID" value="ENSPREP00000011233.1"/>
    <property type="gene ID" value="ENSPREG00000007665.1"/>
</dbReference>
<dbReference type="GO" id="GO:0000226">
    <property type="term" value="P:microtubule cytoskeleton organization"/>
    <property type="evidence" value="ECO:0007669"/>
    <property type="project" value="TreeGrafter"/>
</dbReference>
<feature type="region of interest" description="Disordered" evidence="1">
    <location>
        <begin position="242"/>
        <end position="292"/>
    </location>
</feature>
<dbReference type="CTD" id="55812"/>
<proteinExistence type="predicted"/>
<dbReference type="GO" id="GO:0036064">
    <property type="term" value="C:ciliary basal body"/>
    <property type="evidence" value="ECO:0007669"/>
    <property type="project" value="TreeGrafter"/>
</dbReference>
<keyword evidence="3" id="KW-1185">Reference proteome</keyword>
<sequence length="583" mass="66027">MGYLELNISMESRTGSVSSGLECSSGVRRQKINNIPFCPQSSSKAAQSIIKDHMLSHYKKIYSAKATIDTSAPKSLMQSVKYNDQIRKQQQRKDERPSSAFSSSHRNSRTSCFSAHYDENPYRFSRSSVVASTPRLNSSFNAKDIVYPSCSVNSHYARPSSERRYRSPDATFQRKQSTCSLAASGDQGCYKTFQDPVKKTYSGDLLEKHSQHFTQEKPFIPKTLKSDKSSYLSRYRYYRGPQIKSSQDDSSSELLGGETVGKSSDHKEYTEKPDGPLREYSTEHEWSEDEVTGSYLSPLRHENKTKSRDNSFFDSSSRFSPKVGKSPIRSLILAEEEELLYLEFISSVTEDILSRSHISDRMLDRMMNRHIEMNLHRLDEGKMHQLLEVLRNEFEEPSDIFTSTKDPLKHGKALLDSVFSNFEFGPKPVETKEDDDVIPHPLQINHPDLSDYDDLSWVSTRPCFPVRTASSTKTRAEDEKKDNDEEGVGLTLCGGDLIDSSQDSQGDFLQTDITETNVQNENYEHITMSSDVNQSDEPSKEAEDLENILSESLHMSSGTDSENVASAEETNANQHEDVSDDDF</sequence>
<accession>A0A3P9NP06</accession>
<feature type="compositionally biased region" description="Low complexity" evidence="1">
    <location>
        <begin position="98"/>
        <end position="108"/>
    </location>
</feature>
<dbReference type="OrthoDB" id="6263678at2759"/>
<dbReference type="PANTHER" id="PTHR14917">
    <property type="entry name" value="SPERMATOGENESIS-ASSOCIATED PROTEIN 7"/>
    <property type="match status" value="1"/>
</dbReference>